<evidence type="ECO:0000313" key="2">
    <source>
        <dbReference type="EMBL" id="RHK30666.1"/>
    </source>
</evidence>
<comment type="caution">
    <text evidence="1">The sequence shown here is derived from an EMBL/GenBank/DDBJ whole genome shotgun (WGS) entry which is preliminary data.</text>
</comment>
<dbReference type="EMBL" id="QRNJ01000175">
    <property type="protein sequence ID" value="RHK30666.1"/>
    <property type="molecule type" value="Genomic_DNA"/>
</dbReference>
<dbReference type="RefSeq" id="WP_147363113.1">
    <property type="nucleotide sequence ID" value="NZ_QRNJ01000175.1"/>
</dbReference>
<accession>A0A374MKY4</accession>
<reference evidence="3 4" key="1">
    <citation type="submission" date="2018-08" db="EMBL/GenBank/DDBJ databases">
        <title>A genome reference for cultivated species of the human gut microbiota.</title>
        <authorList>
            <person name="Zou Y."/>
            <person name="Xue W."/>
            <person name="Luo G."/>
        </authorList>
    </citation>
    <scope>NUCLEOTIDE SEQUENCE [LARGE SCALE GENOMIC DNA]</scope>
    <source>
        <strain evidence="2 4">AF45-14BH</strain>
        <strain evidence="1 3">TM10-1AC</strain>
    </source>
</reference>
<dbReference type="EMBL" id="QSOE01000317">
    <property type="protein sequence ID" value="RGI71167.1"/>
    <property type="molecule type" value="Genomic_DNA"/>
</dbReference>
<evidence type="ECO:0000313" key="4">
    <source>
        <dbReference type="Proteomes" id="UP000283497"/>
    </source>
</evidence>
<sequence length="71" mass="7661">MMKKTNKRSILAIVFAAMFVFASVAGIFLPKQASAVGKRGKIRSVRVTSVKKLTAGKTSKIKVKVNPKKVA</sequence>
<evidence type="ECO:0000313" key="3">
    <source>
        <dbReference type="Proteomes" id="UP000262524"/>
    </source>
</evidence>
<protein>
    <submittedName>
        <fullName evidence="1">Uncharacterized protein</fullName>
    </submittedName>
</protein>
<name>A0A374MKY4_9FIRM</name>
<organism evidence="1 3">
    <name type="scientific">Anaerobutyricum hallii</name>
    <dbReference type="NCBI Taxonomy" id="39488"/>
    <lineage>
        <taxon>Bacteria</taxon>
        <taxon>Bacillati</taxon>
        <taxon>Bacillota</taxon>
        <taxon>Clostridia</taxon>
        <taxon>Lachnospirales</taxon>
        <taxon>Lachnospiraceae</taxon>
        <taxon>Anaerobutyricum</taxon>
    </lineage>
</organism>
<gene>
    <name evidence="2" type="ORF">DW068_17855</name>
    <name evidence="1" type="ORF">DXD91_17070</name>
</gene>
<evidence type="ECO:0000313" key="1">
    <source>
        <dbReference type="EMBL" id="RGI71167.1"/>
    </source>
</evidence>
<dbReference type="Proteomes" id="UP000262524">
    <property type="component" value="Unassembled WGS sequence"/>
</dbReference>
<feature type="non-terminal residue" evidence="1">
    <location>
        <position position="71"/>
    </location>
</feature>
<proteinExistence type="predicted"/>
<dbReference type="AlphaFoldDB" id="A0A374MKY4"/>
<dbReference type="Proteomes" id="UP000283497">
    <property type="component" value="Unassembled WGS sequence"/>
</dbReference>